<dbReference type="EMBL" id="JBJKFK010007280">
    <property type="protein sequence ID" value="KAL3307466.1"/>
    <property type="molecule type" value="Genomic_DNA"/>
</dbReference>
<dbReference type="Proteomes" id="UP001626550">
    <property type="component" value="Unassembled WGS sequence"/>
</dbReference>
<sequence length="236" mass="27216">TRTLLKVDYERGCLYRGTNCSEHDFKVVYHPRYIRCLQFRPKGRVRSGGGLELAIQYDLPEDLNNLLYLHDFESPFFDQLTKQAPKLLVFVHAGDEYPILMPMGVVKNALYLPQGHYAQIRIEGSAVSRASWLECQSGTLSITGPSSSYRRVILAKGEDFCINEHITARIRQECLCKSTQYMDLTLSNELSFCSQIKDMTSREFVEYQDCETRVYQSILNIAGRCKKRCDQVRIFV</sequence>
<comment type="caution">
    <text evidence="1">The sequence shown here is derived from an EMBL/GenBank/DDBJ whole genome shotgun (WGS) entry which is preliminary data.</text>
</comment>
<dbReference type="Gene3D" id="2.60.470.10">
    <property type="entry name" value="Acid-sensing ion channels like domains"/>
    <property type="match status" value="1"/>
</dbReference>
<evidence type="ECO:0000313" key="1">
    <source>
        <dbReference type="EMBL" id="KAL3307466.1"/>
    </source>
</evidence>
<organism evidence="1 2">
    <name type="scientific">Cichlidogyrus casuarinus</name>
    <dbReference type="NCBI Taxonomy" id="1844966"/>
    <lineage>
        <taxon>Eukaryota</taxon>
        <taxon>Metazoa</taxon>
        <taxon>Spiralia</taxon>
        <taxon>Lophotrochozoa</taxon>
        <taxon>Platyhelminthes</taxon>
        <taxon>Monogenea</taxon>
        <taxon>Monopisthocotylea</taxon>
        <taxon>Dactylogyridea</taxon>
        <taxon>Ancyrocephalidae</taxon>
        <taxon>Cichlidogyrus</taxon>
    </lineage>
</organism>
<keyword evidence="2" id="KW-1185">Reference proteome</keyword>
<feature type="non-terminal residue" evidence="1">
    <location>
        <position position="1"/>
    </location>
</feature>
<name>A0ABD2PM24_9PLAT</name>
<gene>
    <name evidence="1" type="ORF">Ciccas_014017</name>
</gene>
<evidence type="ECO:0000313" key="2">
    <source>
        <dbReference type="Proteomes" id="UP001626550"/>
    </source>
</evidence>
<dbReference type="AlphaFoldDB" id="A0ABD2PM24"/>
<protein>
    <submittedName>
        <fullName evidence="1">Uncharacterized protein</fullName>
    </submittedName>
</protein>
<accession>A0ABD2PM24</accession>
<proteinExistence type="predicted"/>
<reference evidence="1 2" key="1">
    <citation type="submission" date="2024-11" db="EMBL/GenBank/DDBJ databases">
        <title>Adaptive evolution of stress response genes in parasites aligns with host niche diversity.</title>
        <authorList>
            <person name="Hahn C."/>
            <person name="Resl P."/>
        </authorList>
    </citation>
    <scope>NUCLEOTIDE SEQUENCE [LARGE SCALE GENOMIC DNA]</scope>
    <source>
        <strain evidence="1">EGGRZ-B1_66</strain>
        <tissue evidence="1">Body</tissue>
    </source>
</reference>